<dbReference type="RefSeq" id="WP_083893289.1">
    <property type="nucleotide sequence ID" value="NZ_CAWPHS010000056.1"/>
</dbReference>
<dbReference type="Pfam" id="PF09957">
    <property type="entry name" value="VapB_antitoxin"/>
    <property type="match status" value="1"/>
</dbReference>
<dbReference type="AlphaFoldDB" id="A0A7X6RHP7"/>
<evidence type="ECO:0000313" key="2">
    <source>
        <dbReference type="Proteomes" id="UP000523447"/>
    </source>
</evidence>
<dbReference type="EMBL" id="JAAXPE010000006">
    <property type="protein sequence ID" value="NKY85808.1"/>
    <property type="molecule type" value="Genomic_DNA"/>
</dbReference>
<evidence type="ECO:0000313" key="1">
    <source>
        <dbReference type="EMBL" id="NKY85808.1"/>
    </source>
</evidence>
<gene>
    <name evidence="1" type="ORF">HGA07_09250</name>
</gene>
<organism evidence="1 2">
    <name type="scientific">Nocardia veterana</name>
    <dbReference type="NCBI Taxonomy" id="132249"/>
    <lineage>
        <taxon>Bacteria</taxon>
        <taxon>Bacillati</taxon>
        <taxon>Actinomycetota</taxon>
        <taxon>Actinomycetes</taxon>
        <taxon>Mycobacteriales</taxon>
        <taxon>Nocardiaceae</taxon>
        <taxon>Nocardia</taxon>
    </lineage>
</organism>
<reference evidence="1 2" key="1">
    <citation type="submission" date="2020-04" db="EMBL/GenBank/DDBJ databases">
        <title>MicrobeNet Type strains.</title>
        <authorList>
            <person name="Nicholson A.C."/>
        </authorList>
    </citation>
    <scope>NUCLEOTIDE SEQUENCE [LARGE SCALE GENOMIC DNA]</scope>
    <source>
        <strain evidence="1 2">DSM 44445</strain>
    </source>
</reference>
<dbReference type="Proteomes" id="UP000523447">
    <property type="component" value="Unassembled WGS sequence"/>
</dbReference>
<proteinExistence type="predicted"/>
<protein>
    <submittedName>
        <fullName evidence="1">Type II toxin-antitoxin system VapB family antitoxin</fullName>
    </submittedName>
</protein>
<dbReference type="InterPro" id="IPR019239">
    <property type="entry name" value="VapB_antitoxin"/>
</dbReference>
<sequence length="65" mass="7468">MMRTTIDLDDSWEEVAEVLGTHGKSETVNRALAHILAERRRAQAVETFRTIQLDLDPETMRGAWE</sequence>
<accession>A0A7X6RHP7</accession>
<comment type="caution">
    <text evidence="1">The sequence shown here is derived from an EMBL/GenBank/DDBJ whole genome shotgun (WGS) entry which is preliminary data.</text>
</comment>
<name>A0A7X6RHP7_9NOCA</name>
<keyword evidence="2" id="KW-1185">Reference proteome</keyword>